<dbReference type="PROSITE" id="PS00745">
    <property type="entry name" value="RF_PROK_I"/>
    <property type="match status" value="1"/>
</dbReference>
<evidence type="ECO:0000256" key="1">
    <source>
        <dbReference type="ARBA" id="ARBA00002986"/>
    </source>
</evidence>
<feature type="domain" description="Prokaryotic-type class I peptide chain release factors" evidence="7">
    <location>
        <begin position="229"/>
        <end position="245"/>
    </location>
</feature>
<dbReference type="RefSeq" id="WP_319844660.1">
    <property type="nucleotide sequence ID" value="NZ_JAXAFJ010000005.1"/>
</dbReference>
<dbReference type="Gene3D" id="6.10.140.1950">
    <property type="match status" value="1"/>
</dbReference>
<dbReference type="SMART" id="SM00937">
    <property type="entry name" value="PCRF"/>
    <property type="match status" value="1"/>
</dbReference>
<keyword evidence="9" id="KW-1185">Reference proteome</keyword>
<evidence type="ECO:0000259" key="7">
    <source>
        <dbReference type="PROSITE" id="PS00745"/>
    </source>
</evidence>
<name>A0ABU4RQR4_9HYPH</name>
<dbReference type="InterPro" id="IPR000352">
    <property type="entry name" value="Pep_chain_release_fac_I"/>
</dbReference>
<comment type="caution">
    <text evidence="8">The sequence shown here is derived from an EMBL/GenBank/DDBJ whole genome shotgun (WGS) entry which is preliminary data.</text>
</comment>
<keyword evidence="3 5" id="KW-0488">Methylation</keyword>
<evidence type="ECO:0000313" key="8">
    <source>
        <dbReference type="EMBL" id="MDX6806523.1"/>
    </source>
</evidence>
<dbReference type="Gene3D" id="3.30.160.20">
    <property type="match status" value="1"/>
</dbReference>
<evidence type="ECO:0000256" key="2">
    <source>
        <dbReference type="ARBA" id="ARBA00010835"/>
    </source>
</evidence>
<evidence type="ECO:0000256" key="3">
    <source>
        <dbReference type="ARBA" id="ARBA00022481"/>
    </source>
</evidence>
<organism evidence="8 9">
    <name type="scientific">Terrihabitans rhizophilus</name>
    <dbReference type="NCBI Taxonomy" id="3092662"/>
    <lineage>
        <taxon>Bacteria</taxon>
        <taxon>Pseudomonadati</taxon>
        <taxon>Pseudomonadota</taxon>
        <taxon>Alphaproteobacteria</taxon>
        <taxon>Hyphomicrobiales</taxon>
        <taxon>Terrihabitans</taxon>
    </lineage>
</organism>
<dbReference type="InterPro" id="IPR045853">
    <property type="entry name" value="Pep_chain_release_fac_I_sf"/>
</dbReference>
<evidence type="ECO:0000256" key="6">
    <source>
        <dbReference type="NCBIfam" id="TIGR00019"/>
    </source>
</evidence>
<comment type="function">
    <text evidence="1 5">Peptide chain release factor 1 directs the termination of translation in response to the peptide chain termination codons UAG and UAA.</text>
</comment>
<dbReference type="Pfam" id="PF03462">
    <property type="entry name" value="PCRF"/>
    <property type="match status" value="1"/>
</dbReference>
<dbReference type="Proteomes" id="UP001274321">
    <property type="component" value="Unassembled WGS sequence"/>
</dbReference>
<dbReference type="InterPro" id="IPR005139">
    <property type="entry name" value="PCRF"/>
</dbReference>
<dbReference type="InterPro" id="IPR050057">
    <property type="entry name" value="Prokaryotic/Mito_RF"/>
</dbReference>
<keyword evidence="4 5" id="KW-0648">Protein biosynthesis</keyword>
<comment type="similarity">
    <text evidence="2 5">Belongs to the prokaryotic/mitochondrial release factor family.</text>
</comment>
<protein>
    <recommendedName>
        <fullName evidence="5 6">Peptide chain release factor 1</fullName>
        <shortName evidence="5">RF-1</shortName>
    </recommendedName>
</protein>
<dbReference type="HAMAP" id="MF_00093">
    <property type="entry name" value="Rel_fac_1"/>
    <property type="match status" value="1"/>
</dbReference>
<dbReference type="NCBIfam" id="TIGR00019">
    <property type="entry name" value="prfA"/>
    <property type="match status" value="1"/>
</dbReference>
<comment type="subcellular location">
    <subcellularLocation>
        <location evidence="5">Cytoplasm</location>
    </subcellularLocation>
</comment>
<dbReference type="Gene3D" id="3.30.70.1660">
    <property type="match status" value="1"/>
</dbReference>
<evidence type="ECO:0000256" key="5">
    <source>
        <dbReference type="HAMAP-Rule" id="MF_00093"/>
    </source>
</evidence>
<dbReference type="InterPro" id="IPR004373">
    <property type="entry name" value="RF-1"/>
</dbReference>
<dbReference type="SUPFAM" id="SSF75620">
    <property type="entry name" value="Release factor"/>
    <property type="match status" value="1"/>
</dbReference>
<evidence type="ECO:0000256" key="4">
    <source>
        <dbReference type="ARBA" id="ARBA00022917"/>
    </source>
</evidence>
<keyword evidence="5" id="KW-0963">Cytoplasm</keyword>
<feature type="modified residue" description="N5-methylglutamine" evidence="5">
    <location>
        <position position="236"/>
    </location>
</feature>
<dbReference type="PANTHER" id="PTHR43804:SF7">
    <property type="entry name" value="LD18447P"/>
    <property type="match status" value="1"/>
</dbReference>
<dbReference type="NCBIfam" id="NF001859">
    <property type="entry name" value="PRK00591.1"/>
    <property type="match status" value="1"/>
</dbReference>
<dbReference type="PANTHER" id="PTHR43804">
    <property type="entry name" value="LD18447P"/>
    <property type="match status" value="1"/>
</dbReference>
<sequence>MLMLPIDKLDALVRRFENIEGEMSHGGASGAELIQLSRERSELEPVVEVVRHWRRLGQELADLRALVNDPGGDPDMREMARAEQDDLVQRIDEVEQQLRLELLPKDAADERGIIIEVRAGTGGDEAALFAGDLFRMYQRFAETQGWKVEVMSASEGTAGGYKEIIGSIEGRGVYARLKFESGVHRVQRVPSTETQGRIHTSAATVAVLPEAEEVDVEIRDADLRIDVYRAQGAGGQHVNKTESAVRITHIPTNTVVAVQDERSQHKNKARAMAMLRARLFDQQREVLDSARAADRKGQVGSGDRSERIRTYNFPQGRVTDHRIGLTLYNLPQVIEGGALGEVLDALVAEHQARLLAAEEGA</sequence>
<comment type="PTM">
    <text evidence="5">Methylated by PrmC. Methylation increases the termination efficiency of RF1.</text>
</comment>
<reference evidence="8 9" key="1">
    <citation type="submission" date="2023-11" db="EMBL/GenBank/DDBJ databases">
        <authorList>
            <person name="Bao R."/>
        </authorList>
    </citation>
    <scope>NUCLEOTIDE SEQUENCE [LARGE SCALE GENOMIC DNA]</scope>
    <source>
        <strain evidence="8 9">PJ23</strain>
    </source>
</reference>
<dbReference type="EMBL" id="JAXAFJ010000005">
    <property type="protein sequence ID" value="MDX6806523.1"/>
    <property type="molecule type" value="Genomic_DNA"/>
</dbReference>
<dbReference type="Pfam" id="PF00472">
    <property type="entry name" value="RF-1"/>
    <property type="match status" value="1"/>
</dbReference>
<proteinExistence type="inferred from homology"/>
<accession>A0ABU4RQR4</accession>
<evidence type="ECO:0000313" key="9">
    <source>
        <dbReference type="Proteomes" id="UP001274321"/>
    </source>
</evidence>
<gene>
    <name evidence="5 8" type="primary">prfA</name>
    <name evidence="8" type="ORF">SCD90_10635</name>
</gene>